<dbReference type="InterPro" id="IPR012296">
    <property type="entry name" value="Nuclease_put_TT1808"/>
</dbReference>
<name>A0A926I1D9_9FIRM</name>
<keyword evidence="3" id="KW-1185">Reference proteome</keyword>
<keyword evidence="2" id="KW-0540">Nuclease</keyword>
<dbReference type="SUPFAM" id="SSF52980">
    <property type="entry name" value="Restriction endonuclease-like"/>
    <property type="match status" value="1"/>
</dbReference>
<gene>
    <name evidence="2" type="ORF">H8730_04920</name>
</gene>
<organism evidence="2 3">
    <name type="scientific">Bianquea renquensis</name>
    <dbReference type="NCBI Taxonomy" id="2763661"/>
    <lineage>
        <taxon>Bacteria</taxon>
        <taxon>Bacillati</taxon>
        <taxon>Bacillota</taxon>
        <taxon>Clostridia</taxon>
        <taxon>Eubacteriales</taxon>
        <taxon>Bianqueaceae</taxon>
        <taxon>Bianquea</taxon>
    </lineage>
</organism>
<protein>
    <submittedName>
        <fullName evidence="2">Uma2 family endonuclease</fullName>
    </submittedName>
</protein>
<evidence type="ECO:0000313" key="3">
    <source>
        <dbReference type="Proteomes" id="UP000657006"/>
    </source>
</evidence>
<dbReference type="PANTHER" id="PTHR36558:SF1">
    <property type="entry name" value="RESTRICTION ENDONUCLEASE DOMAIN-CONTAINING PROTEIN-RELATED"/>
    <property type="match status" value="1"/>
</dbReference>
<dbReference type="PANTHER" id="PTHR36558">
    <property type="entry name" value="GLR1098 PROTEIN"/>
    <property type="match status" value="1"/>
</dbReference>
<sequence>MPLHESKKATLADWEALGEDIRAELIDGEIYYMSGPSANHQAISSFLHLKIGNYLLGKTCRVFYAPFDVYLQHEDEDTPNIVQPDLMVICDRNKITKKGCIGAPTWVIEIVSSGTSRRDYLTKLSLYADYGVKEYWIVNPMNETITVYRLVEELTPAVYTFRDTIKVHTLADLSIDFTQLDLA</sequence>
<dbReference type="CDD" id="cd06260">
    <property type="entry name" value="DUF820-like"/>
    <property type="match status" value="1"/>
</dbReference>
<keyword evidence="2" id="KW-0378">Hydrolase</keyword>
<dbReference type="EMBL" id="JACRSQ010000005">
    <property type="protein sequence ID" value="MBC8542886.1"/>
    <property type="molecule type" value="Genomic_DNA"/>
</dbReference>
<dbReference type="Proteomes" id="UP000657006">
    <property type="component" value="Unassembled WGS sequence"/>
</dbReference>
<accession>A0A926I1D9</accession>
<dbReference type="InterPro" id="IPR011335">
    <property type="entry name" value="Restrct_endonuc-II-like"/>
</dbReference>
<evidence type="ECO:0000259" key="1">
    <source>
        <dbReference type="Pfam" id="PF05685"/>
    </source>
</evidence>
<dbReference type="Pfam" id="PF05685">
    <property type="entry name" value="Uma2"/>
    <property type="match status" value="1"/>
</dbReference>
<comment type="caution">
    <text evidence="2">The sequence shown here is derived from an EMBL/GenBank/DDBJ whole genome shotgun (WGS) entry which is preliminary data.</text>
</comment>
<dbReference type="RefSeq" id="WP_177718893.1">
    <property type="nucleotide sequence ID" value="NZ_JACRSQ010000005.1"/>
</dbReference>
<dbReference type="Gene3D" id="3.90.1570.10">
    <property type="entry name" value="tt1808, chain A"/>
    <property type="match status" value="1"/>
</dbReference>
<dbReference type="GO" id="GO:0004519">
    <property type="term" value="F:endonuclease activity"/>
    <property type="evidence" value="ECO:0007669"/>
    <property type="project" value="UniProtKB-KW"/>
</dbReference>
<proteinExistence type="predicted"/>
<evidence type="ECO:0000313" key="2">
    <source>
        <dbReference type="EMBL" id="MBC8542886.1"/>
    </source>
</evidence>
<dbReference type="InterPro" id="IPR008538">
    <property type="entry name" value="Uma2"/>
</dbReference>
<dbReference type="AlphaFoldDB" id="A0A926I1D9"/>
<feature type="domain" description="Putative restriction endonuclease" evidence="1">
    <location>
        <begin position="13"/>
        <end position="176"/>
    </location>
</feature>
<reference evidence="2" key="1">
    <citation type="submission" date="2020-08" db="EMBL/GenBank/DDBJ databases">
        <title>Genome public.</title>
        <authorList>
            <person name="Liu C."/>
            <person name="Sun Q."/>
        </authorList>
    </citation>
    <scope>NUCLEOTIDE SEQUENCE</scope>
    <source>
        <strain evidence="2">NSJ-32</strain>
    </source>
</reference>
<keyword evidence="2" id="KW-0255">Endonuclease</keyword>